<name>A0A9W9KGY9_9EURO</name>
<dbReference type="AlphaFoldDB" id="A0A9W9KGY9"/>
<dbReference type="GO" id="GO:0004817">
    <property type="term" value="F:cysteine-tRNA ligase activity"/>
    <property type="evidence" value="ECO:0007669"/>
    <property type="project" value="UniProtKB-EC"/>
</dbReference>
<dbReference type="InterPro" id="IPR014729">
    <property type="entry name" value="Rossmann-like_a/b/a_fold"/>
</dbReference>
<dbReference type="EMBL" id="JAPMSZ010000004">
    <property type="protein sequence ID" value="KAJ5104732.1"/>
    <property type="molecule type" value="Genomic_DNA"/>
</dbReference>
<keyword evidence="5" id="KW-0547">Nucleotide-binding</keyword>
<evidence type="ECO:0000259" key="13">
    <source>
        <dbReference type="Pfam" id="PF01406"/>
    </source>
</evidence>
<comment type="caution">
    <text evidence="14">The sequence shown here is derived from an EMBL/GenBank/DDBJ whole genome shotgun (WGS) entry which is preliminary data.</text>
</comment>
<dbReference type="InterPro" id="IPR009080">
    <property type="entry name" value="tRNAsynth_Ia_anticodon-bd"/>
</dbReference>
<evidence type="ECO:0000256" key="7">
    <source>
        <dbReference type="ARBA" id="ARBA00022840"/>
    </source>
</evidence>
<evidence type="ECO:0000256" key="8">
    <source>
        <dbReference type="ARBA" id="ARBA00022917"/>
    </source>
</evidence>
<dbReference type="FunFam" id="3.40.50.620:FF:000228">
    <property type="entry name" value="Cysteinyl-tRNA synthetase"/>
    <property type="match status" value="1"/>
</dbReference>
<evidence type="ECO:0000256" key="3">
    <source>
        <dbReference type="ARBA" id="ARBA00022598"/>
    </source>
</evidence>
<evidence type="ECO:0000256" key="11">
    <source>
        <dbReference type="SAM" id="Coils"/>
    </source>
</evidence>
<gene>
    <name evidence="14" type="ORF">NUU61_002079</name>
</gene>
<dbReference type="SUPFAM" id="SSF47323">
    <property type="entry name" value="Anticodon-binding domain of a subclass of class I aminoacyl-tRNA synthetases"/>
    <property type="match status" value="1"/>
</dbReference>
<keyword evidence="7" id="KW-0067">ATP-binding</keyword>
<evidence type="ECO:0000256" key="10">
    <source>
        <dbReference type="ARBA" id="ARBA00031499"/>
    </source>
</evidence>
<dbReference type="GO" id="GO:0005524">
    <property type="term" value="F:ATP binding"/>
    <property type="evidence" value="ECO:0007669"/>
    <property type="project" value="UniProtKB-KW"/>
</dbReference>
<feature type="coiled-coil region" evidence="11">
    <location>
        <begin position="798"/>
        <end position="825"/>
    </location>
</feature>
<evidence type="ECO:0000256" key="2">
    <source>
        <dbReference type="ARBA" id="ARBA00012832"/>
    </source>
</evidence>
<dbReference type="GeneID" id="81391829"/>
<dbReference type="NCBIfam" id="TIGR00435">
    <property type="entry name" value="cysS"/>
    <property type="match status" value="1"/>
</dbReference>
<keyword evidence="11" id="KW-0175">Coiled coil</keyword>
<dbReference type="HAMAP" id="MF_00041">
    <property type="entry name" value="Cys_tRNA_synth"/>
    <property type="match status" value="1"/>
</dbReference>
<feature type="domain" description="tRNA synthetases class I catalytic" evidence="13">
    <location>
        <begin position="127"/>
        <end position="568"/>
    </location>
</feature>
<dbReference type="Proteomes" id="UP001141434">
    <property type="component" value="Unassembled WGS sequence"/>
</dbReference>
<dbReference type="InterPro" id="IPR032678">
    <property type="entry name" value="tRNA-synt_1_cat_dom"/>
</dbReference>
<sequence>MRDRVSSVDVAPGRILSAWKKSSDNGLPIQAVRAQGFPGDESLWSASQEAPPRRACLAFFMPRPSLLSLWPSHPRFFSLVTFRAMSTRQQPPWRQPASHADAQLPPLKVWNSLTKSKTPFIPIDPAGKKVTWYACGPTVYDDAHLGHARNYVSTDIIRRIMRDYFKFDVNFVMNITDVDDKIILRARQQHVFNEFVAASPVITLEVLDTAKSAFAAYLKKNLPLLDPEILPSKYQDEVEKKYATVLNGGTLPGNEKAGDDEAKVKMHIKTAASAAKVMAEVETRATSSDPTVFAESFYSNAQDLLLPYLDKLKGSSIDADDHGIFTKLTRKYEERFTNDMRDLNVLDPDELTRVTEYGDAIAGFVERIVQNKFGYVTADGSVYFDINAFEAAGHPYARLEPWSRSDNKLVAEGEGALTNETTEKRGASDFALWKASKPGEPSWASSWGKGRPGWHIECSAMASARLGQQMDIHSGGIDLAFPHHDNELAQSEAYWDDKHDHQHEQWVNYFLHMGHLSIQGSKMSKSLKNFTTIRESLDRKDWTPRSLRIVFLLGGWKDGVEITDELVSTGNSWEDKVNNFFLKMKDPAAFQGSSSGTDSTFGADVDAAKAAVDGFLCDSFNTVGAMQAISELITKYNSADKSTLNPKDVEAAARWITSIVNIFGLNGAAAADSTEIGWSGIDVPEEAKPFLYPLSAIRDSLRQTARAKTGISLKEVEAALSRGESPTDVPESAKPYAHLLSTFRAKVISLESSDSIEKEVLTLCDRVRDVDLFDMGIYLEDRDNLPALVRPVTREMIQAREEKAARAHQKQLEKQKQEQEALKRLEKGKLSHLEMFRTNEYSAWDDEGIPTRDAAGEEITKSRVKKLRKDWERQKKAHEAWQASQSAK</sequence>
<evidence type="ECO:0000256" key="12">
    <source>
        <dbReference type="SAM" id="MobiDB-lite"/>
    </source>
</evidence>
<keyword evidence="8" id="KW-0648">Protein biosynthesis</keyword>
<dbReference type="PRINTS" id="PR00983">
    <property type="entry name" value="TRNASYNTHCYS"/>
</dbReference>
<feature type="region of interest" description="Disordered" evidence="12">
    <location>
        <begin position="869"/>
        <end position="888"/>
    </location>
</feature>
<dbReference type="InterPro" id="IPR024909">
    <property type="entry name" value="Cys-tRNA/MSH_ligase"/>
</dbReference>
<reference evidence="14" key="2">
    <citation type="journal article" date="2023" name="IMA Fungus">
        <title>Comparative genomic study of the Penicillium genus elucidates a diverse pangenome and 15 lateral gene transfer events.</title>
        <authorList>
            <person name="Petersen C."/>
            <person name="Sorensen T."/>
            <person name="Nielsen M.R."/>
            <person name="Sondergaard T.E."/>
            <person name="Sorensen J.L."/>
            <person name="Fitzpatrick D.A."/>
            <person name="Frisvad J.C."/>
            <person name="Nielsen K.L."/>
        </authorList>
    </citation>
    <scope>NUCLEOTIDE SEQUENCE</scope>
    <source>
        <strain evidence="14">IBT 34128</strain>
    </source>
</reference>
<dbReference type="FunFam" id="3.40.50.620:FF:000186">
    <property type="entry name" value="Putative Cysteinyl-tRNA synthetase"/>
    <property type="match status" value="1"/>
</dbReference>
<evidence type="ECO:0000256" key="4">
    <source>
        <dbReference type="ARBA" id="ARBA00022723"/>
    </source>
</evidence>
<evidence type="ECO:0000256" key="1">
    <source>
        <dbReference type="ARBA" id="ARBA00001947"/>
    </source>
</evidence>
<dbReference type="SUPFAM" id="SSF52374">
    <property type="entry name" value="Nucleotidylyl transferase"/>
    <property type="match status" value="1"/>
</dbReference>
<reference evidence="14" key="1">
    <citation type="submission" date="2022-11" db="EMBL/GenBank/DDBJ databases">
        <authorList>
            <person name="Petersen C."/>
        </authorList>
    </citation>
    <scope>NUCLEOTIDE SEQUENCE</scope>
    <source>
        <strain evidence="14">IBT 34128</strain>
    </source>
</reference>
<dbReference type="PANTHER" id="PTHR10890">
    <property type="entry name" value="CYSTEINYL-TRNA SYNTHETASE"/>
    <property type="match status" value="1"/>
</dbReference>
<protein>
    <recommendedName>
        <fullName evidence="2">cysteine--tRNA ligase</fullName>
        <ecNumber evidence="2">6.1.1.16</ecNumber>
    </recommendedName>
    <alternativeName>
        <fullName evidence="10">Cysteinyl-tRNA synthetase</fullName>
    </alternativeName>
</protein>
<feature type="compositionally biased region" description="Basic and acidic residues" evidence="12">
    <location>
        <begin position="869"/>
        <end position="879"/>
    </location>
</feature>
<dbReference type="EC" id="6.1.1.16" evidence="2"/>
<dbReference type="GO" id="GO:0005737">
    <property type="term" value="C:cytoplasm"/>
    <property type="evidence" value="ECO:0007669"/>
    <property type="project" value="TreeGrafter"/>
</dbReference>
<dbReference type="PANTHER" id="PTHR10890:SF3">
    <property type="entry name" value="CYSTEINE--TRNA LIGASE, CYTOPLASMIC"/>
    <property type="match status" value="1"/>
</dbReference>
<keyword evidence="4" id="KW-0479">Metal-binding</keyword>
<dbReference type="GO" id="GO:0046872">
    <property type="term" value="F:metal ion binding"/>
    <property type="evidence" value="ECO:0007669"/>
    <property type="project" value="UniProtKB-KW"/>
</dbReference>
<dbReference type="GO" id="GO:0006423">
    <property type="term" value="P:cysteinyl-tRNA aminoacylation"/>
    <property type="evidence" value="ECO:0007669"/>
    <property type="project" value="InterPro"/>
</dbReference>
<evidence type="ECO:0000256" key="5">
    <source>
        <dbReference type="ARBA" id="ARBA00022741"/>
    </source>
</evidence>
<dbReference type="RefSeq" id="XP_056513728.1">
    <property type="nucleotide sequence ID" value="XM_056652661.1"/>
</dbReference>
<evidence type="ECO:0000256" key="9">
    <source>
        <dbReference type="ARBA" id="ARBA00023146"/>
    </source>
</evidence>
<evidence type="ECO:0000256" key="6">
    <source>
        <dbReference type="ARBA" id="ARBA00022833"/>
    </source>
</evidence>
<dbReference type="OrthoDB" id="438179at2759"/>
<dbReference type="Pfam" id="PF01406">
    <property type="entry name" value="tRNA-synt_1e"/>
    <property type="match status" value="1"/>
</dbReference>
<comment type="cofactor">
    <cofactor evidence="1">
        <name>Zn(2+)</name>
        <dbReference type="ChEBI" id="CHEBI:29105"/>
    </cofactor>
</comment>
<evidence type="ECO:0000313" key="14">
    <source>
        <dbReference type="EMBL" id="KAJ5104732.1"/>
    </source>
</evidence>
<keyword evidence="6" id="KW-0862">Zinc</keyword>
<organism evidence="14 15">
    <name type="scientific">Penicillium alfredii</name>
    <dbReference type="NCBI Taxonomy" id="1506179"/>
    <lineage>
        <taxon>Eukaryota</taxon>
        <taxon>Fungi</taxon>
        <taxon>Dikarya</taxon>
        <taxon>Ascomycota</taxon>
        <taxon>Pezizomycotina</taxon>
        <taxon>Eurotiomycetes</taxon>
        <taxon>Eurotiomycetidae</taxon>
        <taxon>Eurotiales</taxon>
        <taxon>Aspergillaceae</taxon>
        <taxon>Penicillium</taxon>
    </lineage>
</organism>
<dbReference type="InterPro" id="IPR015803">
    <property type="entry name" value="Cys-tRNA-ligase"/>
</dbReference>
<proteinExistence type="inferred from homology"/>
<keyword evidence="9" id="KW-0030">Aminoacyl-tRNA synthetase</keyword>
<accession>A0A9W9KGY9</accession>
<dbReference type="Gene3D" id="3.40.50.620">
    <property type="entry name" value="HUPs"/>
    <property type="match status" value="1"/>
</dbReference>
<keyword evidence="3" id="KW-0436">Ligase</keyword>
<keyword evidence="15" id="KW-1185">Reference proteome</keyword>
<evidence type="ECO:0000313" key="15">
    <source>
        <dbReference type="Proteomes" id="UP001141434"/>
    </source>
</evidence>
<dbReference type="CDD" id="cd00672">
    <property type="entry name" value="CysRS_core"/>
    <property type="match status" value="1"/>
</dbReference>